<sequence length="169" mass="20180">MLLKSCRCGKLIPQSMKMCEECEQRQQSRHMIYNNTRRDERAAEFYVSKEWRAMRERIIEVYDNIDIYALYVEHELLTCNPVHHIIELEDDWEQRLNPFNLIPLNHKTHNTITALYKQSKASMRATQKQLRSLIEYHFREAGGYKKVLCDSFLVAPPLFLGENSPREFQ</sequence>
<dbReference type="AlphaFoldDB" id="A0A174ZPF0"/>
<dbReference type="EMBL" id="CZBV01000004">
    <property type="protein sequence ID" value="CUQ86006.1"/>
    <property type="molecule type" value="Genomic_DNA"/>
</dbReference>
<evidence type="ECO:0000313" key="1">
    <source>
        <dbReference type="EMBL" id="CUQ86006.1"/>
    </source>
</evidence>
<dbReference type="RefSeq" id="WP_242854928.1">
    <property type="nucleotide sequence ID" value="NZ_CABIXW010000004.1"/>
</dbReference>
<reference evidence="1 2" key="1">
    <citation type="submission" date="2015-09" db="EMBL/GenBank/DDBJ databases">
        <authorList>
            <consortium name="Pathogen Informatics"/>
        </authorList>
    </citation>
    <scope>NUCLEOTIDE SEQUENCE [LARGE SCALE GENOMIC DNA]</scope>
    <source>
        <strain evidence="1 2">2789STDY5834878</strain>
    </source>
</reference>
<organism evidence="1 2">
    <name type="scientific">Lachnospira eligens</name>
    <dbReference type="NCBI Taxonomy" id="39485"/>
    <lineage>
        <taxon>Bacteria</taxon>
        <taxon>Bacillati</taxon>
        <taxon>Bacillota</taxon>
        <taxon>Clostridia</taxon>
        <taxon>Lachnospirales</taxon>
        <taxon>Lachnospiraceae</taxon>
        <taxon>Lachnospira</taxon>
    </lineage>
</organism>
<evidence type="ECO:0008006" key="3">
    <source>
        <dbReference type="Google" id="ProtNLM"/>
    </source>
</evidence>
<protein>
    <recommendedName>
        <fullName evidence="3">HNH endonuclease</fullName>
    </recommendedName>
</protein>
<proteinExistence type="predicted"/>
<dbReference type="Proteomes" id="UP000095780">
    <property type="component" value="Unassembled WGS sequence"/>
</dbReference>
<gene>
    <name evidence="1" type="ORF">ERS852492_01754</name>
</gene>
<name>A0A174ZPF0_9FIRM</name>
<dbReference type="GeneID" id="92742271"/>
<accession>A0A174ZPF0</accession>
<evidence type="ECO:0000313" key="2">
    <source>
        <dbReference type="Proteomes" id="UP000095780"/>
    </source>
</evidence>